<protein>
    <submittedName>
        <fullName evidence="1">Uncharacterized protein</fullName>
    </submittedName>
</protein>
<sequence length="120" mass="13615">MHSALAPYKILDQFSQARGTLTTLKYTLLRREGRELTVLKHLPTDRKQRFELHCLAHEALDQMPQHTQLVAAHKTITGLVMTKPNTRELSWFIGAMLDGLSIRAGDDTDGSTVSPTRQYR</sequence>
<accession>A0A4Q0SMU9</accession>
<comment type="caution">
    <text evidence="1">The sequence shown here is derived from an EMBL/GenBank/DDBJ whole genome shotgun (WGS) entry which is preliminary data.</text>
</comment>
<dbReference type="EMBL" id="LBJM01000023">
    <property type="protein sequence ID" value="RXH41083.1"/>
    <property type="molecule type" value="Genomic_DNA"/>
</dbReference>
<gene>
    <name evidence="1" type="ORF">XH94_09580</name>
</gene>
<evidence type="ECO:0000313" key="2">
    <source>
        <dbReference type="Proteomes" id="UP000290565"/>
    </source>
</evidence>
<proteinExistence type="predicted"/>
<name>A0A4Q0SMU9_9BRAD</name>
<evidence type="ECO:0000313" key="1">
    <source>
        <dbReference type="EMBL" id="RXH41083.1"/>
    </source>
</evidence>
<dbReference type="AlphaFoldDB" id="A0A4Q0SMU9"/>
<organism evidence="1 2">
    <name type="scientific">Bradyrhizobium zhanjiangense</name>
    <dbReference type="NCBI Taxonomy" id="1325107"/>
    <lineage>
        <taxon>Bacteria</taxon>
        <taxon>Pseudomonadati</taxon>
        <taxon>Pseudomonadota</taxon>
        <taxon>Alphaproteobacteria</taxon>
        <taxon>Hyphomicrobiales</taxon>
        <taxon>Nitrobacteraceae</taxon>
        <taxon>Bradyrhizobium</taxon>
    </lineage>
</organism>
<reference evidence="1 2" key="1">
    <citation type="submission" date="2015-04" db="EMBL/GenBank/DDBJ databases">
        <title>Comparative genomics of rhizobia nodulating Arachis hypogaea in China.</title>
        <authorList>
            <person name="Li Y."/>
        </authorList>
    </citation>
    <scope>NUCLEOTIDE SEQUENCE [LARGE SCALE GENOMIC DNA]</scope>
    <source>
        <strain evidence="1 2">CCBAU 51787</strain>
    </source>
</reference>
<dbReference type="Proteomes" id="UP000290565">
    <property type="component" value="Unassembled WGS sequence"/>
</dbReference>